<evidence type="ECO:0000256" key="11">
    <source>
        <dbReference type="ARBA" id="ARBA00023136"/>
    </source>
</evidence>
<dbReference type="PROSITE" id="PS52016">
    <property type="entry name" value="TONB_DEPENDENT_REC_3"/>
    <property type="match status" value="1"/>
</dbReference>
<evidence type="ECO:0000256" key="6">
    <source>
        <dbReference type="ARBA" id="ARBA00022692"/>
    </source>
</evidence>
<dbReference type="Gene3D" id="2.170.130.10">
    <property type="entry name" value="TonB-dependent receptor, plug domain"/>
    <property type="match status" value="1"/>
</dbReference>
<evidence type="ECO:0000256" key="1">
    <source>
        <dbReference type="ARBA" id="ARBA00004571"/>
    </source>
</evidence>
<dbReference type="GO" id="GO:0015344">
    <property type="term" value="F:siderophore uptake transmembrane transporter activity"/>
    <property type="evidence" value="ECO:0007669"/>
    <property type="project" value="TreeGrafter"/>
</dbReference>
<dbReference type="Proteomes" id="UP000663929">
    <property type="component" value="Chromosome"/>
</dbReference>
<dbReference type="Pfam" id="PF07715">
    <property type="entry name" value="Plug"/>
    <property type="match status" value="1"/>
</dbReference>
<evidence type="ECO:0000313" key="20">
    <source>
        <dbReference type="Proteomes" id="UP000663929"/>
    </source>
</evidence>
<evidence type="ECO:0000256" key="12">
    <source>
        <dbReference type="ARBA" id="ARBA00023170"/>
    </source>
</evidence>
<evidence type="ECO:0000256" key="2">
    <source>
        <dbReference type="ARBA" id="ARBA00009810"/>
    </source>
</evidence>
<name>A0A8A4TFY7_SULCO</name>
<evidence type="ECO:0000256" key="5">
    <source>
        <dbReference type="ARBA" id="ARBA00022496"/>
    </source>
</evidence>
<dbReference type="InterPro" id="IPR000531">
    <property type="entry name" value="Beta-barrel_TonB"/>
</dbReference>
<evidence type="ECO:0000259" key="17">
    <source>
        <dbReference type="Pfam" id="PF00593"/>
    </source>
</evidence>
<organism evidence="19 20">
    <name type="scientific">Sulfidibacter corallicola</name>
    <dbReference type="NCBI Taxonomy" id="2818388"/>
    <lineage>
        <taxon>Bacteria</taxon>
        <taxon>Pseudomonadati</taxon>
        <taxon>Acidobacteriota</taxon>
        <taxon>Holophagae</taxon>
        <taxon>Acanthopleuribacterales</taxon>
        <taxon>Acanthopleuribacteraceae</taxon>
        <taxon>Sulfidibacter</taxon>
    </lineage>
</organism>
<keyword evidence="4 14" id="KW-1134">Transmembrane beta strand</keyword>
<dbReference type="InterPro" id="IPR037066">
    <property type="entry name" value="Plug_dom_sf"/>
</dbReference>
<accession>A0A8A4TFY7</accession>
<keyword evidence="5" id="KW-0410">Iron transport</keyword>
<sequence length="779" mass="86690">MRLSVALLLCSCFAFSAEDAVKLDQQPEKKELEISSERQFILNDSKPATAAVRQKATVIPAQLNSSAAMPMAHAATPVVAMIADEDKKEAPAKKAEEAETKEEMVVIGKYLYTDLINALRTPTPIIDVPQSLSIMTAVQLEEQGFTSIGDIINYTPGVNTSQGEGHRDAIVFRGVRSTADFFIDGVRDDVQYYRPLYNLEQVEILRGPNALLFGRGGTGGILNRVTKKGRIGERFTRYQAGSDSFGEFGLQIDSNFGVSDRRAFRINAFYESLQNHRDFYDGDRIGINPTVKFALGPSTTLDLSYEYADHERFVDRGIPTGDDGRPVEALEDVVFGDGELNTTELEAHLIRAKLEHKFSEHIKGNFSAFHGNYDKLYRNFYASDYDEATNIVELDGYVDTTLRKNTILSGDLIGEFDAANVRHTVIFGAEFIDTSSDQNRYNSYFDTSAADVAAGVPGARTDQANFLATRPIVLTNGVGVLADGRTTNNSFSTNLNDDTRVNIEVLSFYLQDEIEISDKFDVTLGARFDSFDIEVFNVPANEVRTREDQEVSPRLGLVYKPKENTSFYASYSESFLPRSGEQFANINGDNNRLDPNTFTNLEAGVKWDFDRRLSLTAAVFEIEQESPVVADSDAGTFDVIETSVEGIELQLQGQVSDRWFISGGYSYLDGEQADGVLRPRELPENMFSVWNSFKVTELFSLGLGMTYQDESFINNSNSAVLPSYTRFDAAAYYDVSDKIRIQLNIENLTDELYFPNSHSTHQATVGAPFNARLSLKGQF</sequence>
<comment type="similarity">
    <text evidence="2 14 15">Belongs to the TonB-dependent receptor family.</text>
</comment>
<dbReference type="GO" id="GO:0015891">
    <property type="term" value="P:siderophore transport"/>
    <property type="evidence" value="ECO:0007669"/>
    <property type="project" value="InterPro"/>
</dbReference>
<keyword evidence="9" id="KW-0406">Ion transport</keyword>
<feature type="domain" description="TonB-dependent receptor plug" evidence="18">
    <location>
        <begin position="125"/>
        <end position="221"/>
    </location>
</feature>
<dbReference type="GO" id="GO:0009279">
    <property type="term" value="C:cell outer membrane"/>
    <property type="evidence" value="ECO:0007669"/>
    <property type="project" value="UniProtKB-SubCell"/>
</dbReference>
<evidence type="ECO:0000256" key="13">
    <source>
        <dbReference type="ARBA" id="ARBA00023237"/>
    </source>
</evidence>
<dbReference type="InterPro" id="IPR010105">
    <property type="entry name" value="TonB_sidphr_rcpt"/>
</dbReference>
<evidence type="ECO:0000256" key="14">
    <source>
        <dbReference type="PROSITE-ProRule" id="PRU01360"/>
    </source>
</evidence>
<dbReference type="EMBL" id="CP071793">
    <property type="protein sequence ID" value="QTD48470.1"/>
    <property type="molecule type" value="Genomic_DNA"/>
</dbReference>
<dbReference type="GO" id="GO:0038023">
    <property type="term" value="F:signaling receptor activity"/>
    <property type="evidence" value="ECO:0007669"/>
    <property type="project" value="InterPro"/>
</dbReference>
<dbReference type="InterPro" id="IPR039426">
    <property type="entry name" value="TonB-dep_rcpt-like"/>
</dbReference>
<feature type="signal peptide" evidence="16">
    <location>
        <begin position="1"/>
        <end position="16"/>
    </location>
</feature>
<evidence type="ECO:0000256" key="4">
    <source>
        <dbReference type="ARBA" id="ARBA00022452"/>
    </source>
</evidence>
<protein>
    <submittedName>
        <fullName evidence="19">TonB-dependent siderophore receptor</fullName>
    </submittedName>
</protein>
<evidence type="ECO:0000256" key="15">
    <source>
        <dbReference type="RuleBase" id="RU003357"/>
    </source>
</evidence>
<evidence type="ECO:0000313" key="19">
    <source>
        <dbReference type="EMBL" id="QTD48470.1"/>
    </source>
</evidence>
<keyword evidence="7 16" id="KW-0732">Signal</keyword>
<dbReference type="InterPro" id="IPR036942">
    <property type="entry name" value="Beta-barrel_TonB_sf"/>
</dbReference>
<keyword evidence="20" id="KW-1185">Reference proteome</keyword>
<dbReference type="SUPFAM" id="SSF56935">
    <property type="entry name" value="Porins"/>
    <property type="match status" value="1"/>
</dbReference>
<comment type="subcellular location">
    <subcellularLocation>
        <location evidence="1 14">Cell outer membrane</location>
        <topology evidence="1 14">Multi-pass membrane protein</topology>
    </subcellularLocation>
</comment>
<keyword evidence="13 14" id="KW-0998">Cell outer membrane</keyword>
<dbReference type="NCBIfam" id="TIGR01783">
    <property type="entry name" value="TonB-siderophor"/>
    <property type="match status" value="1"/>
</dbReference>
<evidence type="ECO:0000256" key="9">
    <source>
        <dbReference type="ARBA" id="ARBA00023065"/>
    </source>
</evidence>
<keyword evidence="8" id="KW-0408">Iron</keyword>
<feature type="domain" description="TonB-dependent receptor-like beta-barrel" evidence="17">
    <location>
        <begin position="294"/>
        <end position="748"/>
    </location>
</feature>
<evidence type="ECO:0000256" key="8">
    <source>
        <dbReference type="ARBA" id="ARBA00023004"/>
    </source>
</evidence>
<dbReference type="PANTHER" id="PTHR32552">
    <property type="entry name" value="FERRICHROME IRON RECEPTOR-RELATED"/>
    <property type="match status" value="1"/>
</dbReference>
<keyword evidence="3 14" id="KW-0813">Transport</keyword>
<reference evidence="19" key="1">
    <citation type="submission" date="2021-03" db="EMBL/GenBank/DDBJ databases">
        <title>Acanthopleuribacteraceae sp. M133.</title>
        <authorList>
            <person name="Wang G."/>
        </authorList>
    </citation>
    <scope>NUCLEOTIDE SEQUENCE</scope>
    <source>
        <strain evidence="19">M133</strain>
    </source>
</reference>
<keyword evidence="11 14" id="KW-0472">Membrane</keyword>
<dbReference type="Pfam" id="PF00593">
    <property type="entry name" value="TonB_dep_Rec_b-barrel"/>
    <property type="match status" value="1"/>
</dbReference>
<evidence type="ECO:0000256" key="10">
    <source>
        <dbReference type="ARBA" id="ARBA00023077"/>
    </source>
</evidence>
<dbReference type="AlphaFoldDB" id="A0A8A4TFY7"/>
<gene>
    <name evidence="19" type="ORF">J3U87_23065</name>
</gene>
<keyword evidence="12 19" id="KW-0675">Receptor</keyword>
<keyword evidence="6 14" id="KW-0812">Transmembrane</keyword>
<dbReference type="InterPro" id="IPR012910">
    <property type="entry name" value="Plug_dom"/>
</dbReference>
<dbReference type="CDD" id="cd01347">
    <property type="entry name" value="ligand_gated_channel"/>
    <property type="match status" value="1"/>
</dbReference>
<evidence type="ECO:0000256" key="3">
    <source>
        <dbReference type="ARBA" id="ARBA00022448"/>
    </source>
</evidence>
<evidence type="ECO:0000256" key="7">
    <source>
        <dbReference type="ARBA" id="ARBA00022729"/>
    </source>
</evidence>
<evidence type="ECO:0000256" key="16">
    <source>
        <dbReference type="SAM" id="SignalP"/>
    </source>
</evidence>
<dbReference type="Gene3D" id="2.40.170.20">
    <property type="entry name" value="TonB-dependent receptor, beta-barrel domain"/>
    <property type="match status" value="1"/>
</dbReference>
<keyword evidence="10 15" id="KW-0798">TonB box</keyword>
<dbReference type="KEGG" id="scor:J3U87_23065"/>
<evidence type="ECO:0000259" key="18">
    <source>
        <dbReference type="Pfam" id="PF07715"/>
    </source>
</evidence>
<proteinExistence type="inferred from homology"/>
<feature type="chain" id="PRO_5035299869" evidence="16">
    <location>
        <begin position="17"/>
        <end position="779"/>
    </location>
</feature>
<dbReference type="PANTHER" id="PTHR32552:SF68">
    <property type="entry name" value="FERRICHROME OUTER MEMBRANE TRANSPORTER_PHAGE RECEPTOR"/>
    <property type="match status" value="1"/>
</dbReference>